<proteinExistence type="predicted"/>
<evidence type="ECO:0000313" key="2">
    <source>
        <dbReference type="EMBL" id="RZB39471.1"/>
    </source>
</evidence>
<dbReference type="AlphaFoldDB" id="A0A482V8C5"/>
<gene>
    <name evidence="2" type="ORF">BDFB_011194</name>
</gene>
<dbReference type="CDD" id="cd00170">
    <property type="entry name" value="SEC14"/>
    <property type="match status" value="1"/>
</dbReference>
<dbReference type="InterPro" id="IPR001251">
    <property type="entry name" value="CRAL-TRIO_dom"/>
</dbReference>
<dbReference type="InterPro" id="IPR036865">
    <property type="entry name" value="CRAL-TRIO_dom_sf"/>
</dbReference>
<organism evidence="2 3">
    <name type="scientific">Asbolus verrucosus</name>
    <name type="common">Desert ironclad beetle</name>
    <dbReference type="NCBI Taxonomy" id="1661398"/>
    <lineage>
        <taxon>Eukaryota</taxon>
        <taxon>Metazoa</taxon>
        <taxon>Ecdysozoa</taxon>
        <taxon>Arthropoda</taxon>
        <taxon>Hexapoda</taxon>
        <taxon>Insecta</taxon>
        <taxon>Pterygota</taxon>
        <taxon>Neoptera</taxon>
        <taxon>Endopterygota</taxon>
        <taxon>Coleoptera</taxon>
        <taxon>Polyphaga</taxon>
        <taxon>Cucujiformia</taxon>
        <taxon>Tenebrionidae</taxon>
        <taxon>Pimeliinae</taxon>
        <taxon>Asbolus</taxon>
    </lineage>
</organism>
<dbReference type="PANTHER" id="PTHR10174:SF222">
    <property type="entry name" value="GH10083P-RELATED"/>
    <property type="match status" value="1"/>
</dbReference>
<sequence>MPERLFHVNSNVRKEAPKLFGKTEESVSEDVGVLKKWIQTQHHLPETMKNVKIRNFLLLNKCSIGKTKLKIDMYYTIRSMIPDFYDDANPNNSHMKEYMDIRYEGYFGVHPVLFENMYRVMFYKVKMPNTVVPRLEAMRNFNVAEIRLYEDCMIGEILVCDMANVSFNDLLKITPTFTAKVLAIYQKVYSLRLKAMYIVNSPLYINHFMAVLKKTMKPKIFSRIKVFHDCEVLKQVFPKEILPKDYGGDGPSLEELNEMVKIKLTQYQERFDKLDKLRVNEELRPEKLDNDEMLGFHGNFKKLEVD</sequence>
<dbReference type="Proteomes" id="UP000292052">
    <property type="component" value="Unassembled WGS sequence"/>
</dbReference>
<dbReference type="Pfam" id="PF00650">
    <property type="entry name" value="CRAL_TRIO"/>
    <property type="match status" value="1"/>
</dbReference>
<dbReference type="InterPro" id="IPR036273">
    <property type="entry name" value="CRAL/TRIO_N_dom_sf"/>
</dbReference>
<dbReference type="GO" id="GO:1902936">
    <property type="term" value="F:phosphatidylinositol bisphosphate binding"/>
    <property type="evidence" value="ECO:0007669"/>
    <property type="project" value="TreeGrafter"/>
</dbReference>
<dbReference type="PANTHER" id="PTHR10174">
    <property type="entry name" value="ALPHA-TOCOPHEROL TRANSFER PROTEIN-RELATED"/>
    <property type="match status" value="1"/>
</dbReference>
<feature type="domain" description="CRAL-TRIO" evidence="1">
    <location>
        <begin position="111"/>
        <end position="254"/>
    </location>
</feature>
<dbReference type="GO" id="GO:0016020">
    <property type="term" value="C:membrane"/>
    <property type="evidence" value="ECO:0007669"/>
    <property type="project" value="TreeGrafter"/>
</dbReference>
<dbReference type="SUPFAM" id="SSF46938">
    <property type="entry name" value="CRAL/TRIO N-terminal domain"/>
    <property type="match status" value="1"/>
</dbReference>
<dbReference type="EMBL" id="QDEB01127945">
    <property type="protein sequence ID" value="RZB39471.1"/>
    <property type="molecule type" value="Genomic_DNA"/>
</dbReference>
<dbReference type="SMART" id="SM00516">
    <property type="entry name" value="SEC14"/>
    <property type="match status" value="1"/>
</dbReference>
<evidence type="ECO:0000313" key="3">
    <source>
        <dbReference type="Proteomes" id="UP000292052"/>
    </source>
</evidence>
<dbReference type="OrthoDB" id="6575879at2759"/>
<dbReference type="PROSITE" id="PS50191">
    <property type="entry name" value="CRAL_TRIO"/>
    <property type="match status" value="1"/>
</dbReference>
<protein>
    <submittedName>
        <fullName evidence="2">CRAL TRIO domain containing protein</fullName>
    </submittedName>
</protein>
<reference evidence="2 3" key="1">
    <citation type="submission" date="2017-03" db="EMBL/GenBank/DDBJ databases">
        <title>Genome of the blue death feigning beetle - Asbolus verrucosus.</title>
        <authorList>
            <person name="Rider S.D."/>
        </authorList>
    </citation>
    <scope>NUCLEOTIDE SEQUENCE [LARGE SCALE GENOMIC DNA]</scope>
    <source>
        <strain evidence="2">Butters</strain>
        <tissue evidence="2">Head and leg muscle</tissue>
    </source>
</reference>
<dbReference type="SUPFAM" id="SSF52087">
    <property type="entry name" value="CRAL/TRIO domain"/>
    <property type="match status" value="1"/>
</dbReference>
<accession>A0A482V8C5</accession>
<dbReference type="Gene3D" id="3.40.525.10">
    <property type="entry name" value="CRAL-TRIO lipid binding domain"/>
    <property type="match status" value="1"/>
</dbReference>
<evidence type="ECO:0000259" key="1">
    <source>
        <dbReference type="PROSITE" id="PS50191"/>
    </source>
</evidence>
<name>A0A482V8C5_ASBVE</name>
<keyword evidence="3" id="KW-1185">Reference proteome</keyword>
<comment type="caution">
    <text evidence="2">The sequence shown here is derived from an EMBL/GenBank/DDBJ whole genome shotgun (WGS) entry which is preliminary data.</text>
</comment>